<comment type="caution">
    <text evidence="6">The sequence shown here is derived from an EMBL/GenBank/DDBJ whole genome shotgun (WGS) entry which is preliminary data.</text>
</comment>
<accession>A0ABR3UIX1</accession>
<dbReference type="Pfam" id="PF01753">
    <property type="entry name" value="zf-MYND"/>
    <property type="match status" value="1"/>
</dbReference>
<sequence length="358" mass="40459">MAPEAQPVCVVCGEPAPNKCRGCKSDASSRRYCGKVCQEKDWPAHKKACRDIQNANLEKKLARVAEILQQGYYDFRKNTWDTPLIKVQRLGNDDLVIYEGIKLGGGRTKYFMEFPQHLVSDTRTENAVLCSLVCNEPSAWMHSIISELMEDLDVDIEEVSMDLNSPPHKIIFHYINGESDQNDSAYPHQTIRVTSTKTKKAWIIDISGARYGICQALWTWKEYRSRFMAEVHLIYPLGTNKAAVKMLSEIPGLPTLDFGVMGKVADHLASKVNIDWQSAFNLSLSQLVALDEEKFKKGKLELLGFMNSVVRTFVRNNEFRAEYKATVAYEDKNPGVSGQRVNECTDAFFAKVARSKTV</sequence>
<dbReference type="EMBL" id="JBHGVX010000005">
    <property type="protein sequence ID" value="KAL1795471.1"/>
    <property type="molecule type" value="Genomic_DNA"/>
</dbReference>
<keyword evidence="7" id="KW-1185">Reference proteome</keyword>
<evidence type="ECO:0000256" key="1">
    <source>
        <dbReference type="ARBA" id="ARBA00022723"/>
    </source>
</evidence>
<protein>
    <recommendedName>
        <fullName evidence="5">MYND-type domain-containing protein</fullName>
    </recommendedName>
</protein>
<organism evidence="6 7">
    <name type="scientific">Alternaria dauci</name>
    <dbReference type="NCBI Taxonomy" id="48095"/>
    <lineage>
        <taxon>Eukaryota</taxon>
        <taxon>Fungi</taxon>
        <taxon>Dikarya</taxon>
        <taxon>Ascomycota</taxon>
        <taxon>Pezizomycotina</taxon>
        <taxon>Dothideomycetes</taxon>
        <taxon>Pleosporomycetidae</taxon>
        <taxon>Pleosporales</taxon>
        <taxon>Pleosporineae</taxon>
        <taxon>Pleosporaceae</taxon>
        <taxon>Alternaria</taxon>
        <taxon>Alternaria sect. Porri</taxon>
    </lineage>
</organism>
<dbReference type="Proteomes" id="UP001578633">
    <property type="component" value="Chromosome 5"/>
</dbReference>
<feature type="domain" description="MYND-type" evidence="5">
    <location>
        <begin position="9"/>
        <end position="49"/>
    </location>
</feature>
<evidence type="ECO:0000256" key="4">
    <source>
        <dbReference type="PROSITE-ProRule" id="PRU00134"/>
    </source>
</evidence>
<dbReference type="SUPFAM" id="SSF144232">
    <property type="entry name" value="HIT/MYND zinc finger-like"/>
    <property type="match status" value="1"/>
</dbReference>
<evidence type="ECO:0000313" key="6">
    <source>
        <dbReference type="EMBL" id="KAL1795471.1"/>
    </source>
</evidence>
<evidence type="ECO:0000256" key="2">
    <source>
        <dbReference type="ARBA" id="ARBA00022771"/>
    </source>
</evidence>
<evidence type="ECO:0000259" key="5">
    <source>
        <dbReference type="PROSITE" id="PS50865"/>
    </source>
</evidence>
<dbReference type="Gene3D" id="6.10.140.2220">
    <property type="match status" value="1"/>
</dbReference>
<keyword evidence="3" id="KW-0862">Zinc</keyword>
<proteinExistence type="predicted"/>
<dbReference type="PROSITE" id="PS50865">
    <property type="entry name" value="ZF_MYND_2"/>
    <property type="match status" value="1"/>
</dbReference>
<gene>
    <name evidence="6" type="ORF">ACET3X_005695</name>
</gene>
<keyword evidence="1" id="KW-0479">Metal-binding</keyword>
<evidence type="ECO:0000256" key="3">
    <source>
        <dbReference type="ARBA" id="ARBA00022833"/>
    </source>
</evidence>
<name>A0ABR3UIX1_9PLEO</name>
<keyword evidence="2 4" id="KW-0863">Zinc-finger</keyword>
<dbReference type="RefSeq" id="XP_069306055.1">
    <property type="nucleotide sequence ID" value="XM_069452489.1"/>
</dbReference>
<dbReference type="GeneID" id="96086017"/>
<reference evidence="6 7" key="1">
    <citation type="submission" date="2024-09" db="EMBL/GenBank/DDBJ databases">
        <title>T2T genomes of carrot and Alternaria dauci and their utility for understanding host-pathogen interaction during carrot leaf blight disease.</title>
        <authorList>
            <person name="Liu W."/>
            <person name="Xu S."/>
            <person name="Ou C."/>
            <person name="Liu X."/>
            <person name="Zhuang F."/>
            <person name="Deng X.W."/>
        </authorList>
    </citation>
    <scope>NUCLEOTIDE SEQUENCE [LARGE SCALE GENOMIC DNA]</scope>
    <source>
        <strain evidence="6 7">A2016</strain>
    </source>
</reference>
<dbReference type="InterPro" id="IPR002893">
    <property type="entry name" value="Znf_MYND"/>
</dbReference>
<evidence type="ECO:0000313" key="7">
    <source>
        <dbReference type="Proteomes" id="UP001578633"/>
    </source>
</evidence>